<dbReference type="InterPro" id="IPR032875">
    <property type="entry name" value="Succ_CoA_lig_flav_dom"/>
</dbReference>
<dbReference type="PANTHER" id="PTHR42793">
    <property type="entry name" value="COA BINDING DOMAIN CONTAINING PROTEIN"/>
    <property type="match status" value="1"/>
</dbReference>
<dbReference type="Gene3D" id="3.40.50.261">
    <property type="entry name" value="Succinyl-CoA synthetase domains"/>
    <property type="match status" value="2"/>
</dbReference>
<dbReference type="InterPro" id="IPR003781">
    <property type="entry name" value="CoA-bd"/>
</dbReference>
<dbReference type="Gene3D" id="3.40.50.720">
    <property type="entry name" value="NAD(P)-binding Rossmann-like Domain"/>
    <property type="match status" value="1"/>
</dbReference>
<evidence type="ECO:0000256" key="2">
    <source>
        <dbReference type="ARBA" id="ARBA00060888"/>
    </source>
</evidence>
<evidence type="ECO:0000259" key="3">
    <source>
        <dbReference type="SMART" id="SM00881"/>
    </source>
</evidence>
<reference evidence="5" key="1">
    <citation type="submission" date="2016-11" db="EMBL/GenBank/DDBJ databases">
        <authorList>
            <person name="Varghese N."/>
            <person name="Submissions S."/>
        </authorList>
    </citation>
    <scope>NUCLEOTIDE SEQUENCE [LARGE SCALE GENOMIC DNA]</scope>
    <source>
        <strain evidence="5">DSM 100564</strain>
    </source>
</reference>
<evidence type="ECO:0000256" key="1">
    <source>
        <dbReference type="ARBA" id="ARBA00022532"/>
    </source>
</evidence>
<organism evidence="4 5">
    <name type="scientific">Shimia gijangensis</name>
    <dbReference type="NCBI Taxonomy" id="1470563"/>
    <lineage>
        <taxon>Bacteria</taxon>
        <taxon>Pseudomonadati</taxon>
        <taxon>Pseudomonadota</taxon>
        <taxon>Alphaproteobacteria</taxon>
        <taxon>Rhodobacterales</taxon>
        <taxon>Roseobacteraceae</taxon>
    </lineage>
</organism>
<dbReference type="FunFam" id="3.40.50.261:FF:000021">
    <property type="entry name" value="Acetyl-CoA synthetase, putative"/>
    <property type="match status" value="1"/>
</dbReference>
<evidence type="ECO:0000313" key="4">
    <source>
        <dbReference type="EMBL" id="SHI58224.1"/>
    </source>
</evidence>
<dbReference type="RefSeq" id="WP_073248770.1">
    <property type="nucleotide sequence ID" value="NZ_FQZQ01000002.1"/>
</dbReference>
<dbReference type="SUPFAM" id="SSF52210">
    <property type="entry name" value="Succinyl-CoA synthetase domains"/>
    <property type="match status" value="2"/>
</dbReference>
<dbReference type="Gene3D" id="3.30.1490.20">
    <property type="entry name" value="ATP-grasp fold, A domain"/>
    <property type="match status" value="1"/>
</dbReference>
<keyword evidence="5" id="KW-1185">Reference proteome</keyword>
<dbReference type="InterPro" id="IPR036291">
    <property type="entry name" value="NAD(P)-bd_dom_sf"/>
</dbReference>
<accession>A0A1M6CBQ9</accession>
<feature type="domain" description="CoA-binding" evidence="3">
    <location>
        <begin position="12"/>
        <end position="102"/>
    </location>
</feature>
<dbReference type="Pfam" id="PF13607">
    <property type="entry name" value="Succ_CoA_lig"/>
    <property type="match status" value="1"/>
</dbReference>
<proteinExistence type="inferred from homology"/>
<dbReference type="FunFam" id="3.30.1490.20:FF:000020">
    <property type="entry name" value="Protein lysine acetyltransferase"/>
    <property type="match status" value="1"/>
</dbReference>
<dbReference type="InterPro" id="IPR013815">
    <property type="entry name" value="ATP_grasp_subdomain_1"/>
</dbReference>
<dbReference type="AlphaFoldDB" id="A0A1M6CBQ9"/>
<dbReference type="OrthoDB" id="9807426at2"/>
<keyword evidence="1" id="KW-0816">Tricarboxylic acid cycle</keyword>
<dbReference type="SUPFAM" id="SSF51735">
    <property type="entry name" value="NAD(P)-binding Rossmann-fold domains"/>
    <property type="match status" value="1"/>
</dbReference>
<sequence length="698" mass="73820">MTPAQRRNFDRLLSPDQIAFVGGSDAITAIKEARRRGFKGKMWAVNPKRETLAGLTCYPTLDDLPGVPDAVFLAIPAKAAVPAIKKLADMGAGGIACYAAGFKEAGGEGVAAEEALKGAVGDMALIGPNCYGVINYLGNSALWPFEHGGSSPGYGAAIITQSGMFSSDITMSQRSLPMAYMISAGNQAVMGLEDYLDVLSDDPAVRAIGLHIEGLRDIPHFERAALKALKNNTPVVALKTGTSTIGSALTISHTGSLSGSNELYEALFDRTGVISVSNPSQMLETLKYLCVVDAPKGTRVAGFTCSGGGATMLADHSEKIGLSFPPIAEQTFDILTELLPDIATVSNPLDYTTPIWGQPEITYPVFLEAMKDSGVEMAVLVQDYPAASIDDSKIYYQNDAGAFARAARELGIPAAICATLPENIDPETREFLISEGVAPMQGIHETLNAMQQAAQWNQVRQRILQSPPEPLQAAADAKNLVMITEDKGKVWMANAGVAVPAGRCVSANETAEVAGEIGYPVALKMMSPDLAHKTEAGAVTLGIEGEAALEKAVQDMRASVTAFAPKAVTDWFLVEQMSAPPLAELIVGLRRDPQFGSALTLGSGGILVELIADAQTLLLPCSVQDIKIAITGLKAGHLLNGFRGRQSADLDRIAASLHNLCQEFLKHSDSLAEIEVNPMFVYPGGIVAVDALIHEVTR</sequence>
<comment type="similarity">
    <text evidence="2">In the N-terminal section; belongs to the acetate CoA ligase alpha subunit family.</text>
</comment>
<name>A0A1M6CBQ9_9RHOB</name>
<dbReference type="Pfam" id="PF13380">
    <property type="entry name" value="CoA_binding_2"/>
    <property type="match status" value="1"/>
</dbReference>
<evidence type="ECO:0000313" key="5">
    <source>
        <dbReference type="Proteomes" id="UP000183982"/>
    </source>
</evidence>
<dbReference type="Proteomes" id="UP000183982">
    <property type="component" value="Unassembled WGS sequence"/>
</dbReference>
<protein>
    <submittedName>
        <fullName evidence="4">Acyl-CoA synthetase (NDP forming)</fullName>
    </submittedName>
</protein>
<dbReference type="SMART" id="SM00881">
    <property type="entry name" value="CoA_binding"/>
    <property type="match status" value="1"/>
</dbReference>
<dbReference type="EMBL" id="FQZQ01000002">
    <property type="protein sequence ID" value="SHI58224.1"/>
    <property type="molecule type" value="Genomic_DNA"/>
</dbReference>
<dbReference type="SUPFAM" id="SSF56059">
    <property type="entry name" value="Glutathione synthetase ATP-binding domain-like"/>
    <property type="match status" value="1"/>
</dbReference>
<dbReference type="GO" id="GO:0006099">
    <property type="term" value="P:tricarboxylic acid cycle"/>
    <property type="evidence" value="ECO:0007669"/>
    <property type="project" value="UniProtKB-KW"/>
</dbReference>
<dbReference type="Pfam" id="PF13549">
    <property type="entry name" value="ATP-grasp_5"/>
    <property type="match status" value="1"/>
</dbReference>
<gene>
    <name evidence="4" type="ORF">SAMN05444000_10222</name>
</gene>
<dbReference type="Gene3D" id="3.30.470.20">
    <property type="entry name" value="ATP-grasp fold, B domain"/>
    <property type="match status" value="1"/>
</dbReference>
<dbReference type="STRING" id="1470563.SAMN05444000_10222"/>
<dbReference type="PANTHER" id="PTHR42793:SF4">
    <property type="entry name" value="BLL6376 PROTEIN"/>
    <property type="match status" value="1"/>
</dbReference>
<dbReference type="GO" id="GO:0005524">
    <property type="term" value="F:ATP binding"/>
    <property type="evidence" value="ECO:0007669"/>
    <property type="project" value="InterPro"/>
</dbReference>
<dbReference type="InterPro" id="IPR016102">
    <property type="entry name" value="Succinyl-CoA_synth-like"/>
</dbReference>